<sequence>MRHLKDQGYHYDMAAPLDWNAMRGYHLLMRTAHVFTPWHASTGLRD</sequence>
<gene>
    <name evidence="1" type="ORF">IPK02_05755</name>
</gene>
<evidence type="ECO:0000313" key="1">
    <source>
        <dbReference type="EMBL" id="MBK7953505.1"/>
    </source>
</evidence>
<comment type="caution">
    <text evidence="1">The sequence shown here is derived from an EMBL/GenBank/DDBJ whole genome shotgun (WGS) entry which is preliminary data.</text>
</comment>
<name>A0A935T5S4_9PROT</name>
<reference evidence="1 2" key="1">
    <citation type="submission" date="2020-10" db="EMBL/GenBank/DDBJ databases">
        <title>Connecting structure to function with the recovery of over 1000 high-quality activated sludge metagenome-assembled genomes encoding full-length rRNA genes using long-read sequencing.</title>
        <authorList>
            <person name="Singleton C.M."/>
            <person name="Petriglieri F."/>
            <person name="Kristensen J.M."/>
            <person name="Kirkegaard R.H."/>
            <person name="Michaelsen T.Y."/>
            <person name="Andersen M.H."/>
            <person name="Karst S.M."/>
            <person name="Dueholm M.S."/>
            <person name="Nielsen P.H."/>
            <person name="Albertsen M."/>
        </authorList>
    </citation>
    <scope>NUCLEOTIDE SEQUENCE [LARGE SCALE GENOMIC DNA]</scope>
    <source>
        <strain evidence="1">Fred_18-Q3-R57-64_BAT3C.720</strain>
    </source>
</reference>
<protein>
    <submittedName>
        <fullName evidence="1">Uncharacterized protein</fullName>
    </submittedName>
</protein>
<organism evidence="1 2">
    <name type="scientific">Candidatus Accumulibacter affinis</name>
    <dbReference type="NCBI Taxonomy" id="2954384"/>
    <lineage>
        <taxon>Bacteria</taxon>
        <taxon>Pseudomonadati</taxon>
        <taxon>Pseudomonadota</taxon>
        <taxon>Betaproteobacteria</taxon>
        <taxon>Candidatus Accumulibacter</taxon>
    </lineage>
</organism>
<proteinExistence type="predicted"/>
<dbReference type="Proteomes" id="UP000706151">
    <property type="component" value="Unassembled WGS sequence"/>
</dbReference>
<dbReference type="EMBL" id="JADJOT010000006">
    <property type="protein sequence ID" value="MBK7953505.1"/>
    <property type="molecule type" value="Genomic_DNA"/>
</dbReference>
<evidence type="ECO:0000313" key="2">
    <source>
        <dbReference type="Proteomes" id="UP000706151"/>
    </source>
</evidence>
<accession>A0A935T5S4</accession>
<dbReference type="AlphaFoldDB" id="A0A935T5S4"/>